<dbReference type="NCBIfam" id="TIGR02669">
    <property type="entry name" value="SpoIID_LytB"/>
    <property type="match status" value="1"/>
</dbReference>
<dbReference type="InterPro" id="IPR013486">
    <property type="entry name" value="SpoIID/LytB"/>
</dbReference>
<organism evidence="2 3">
    <name type="scientific">Paenibacillus radicis</name>
    <name type="common">ex Gao et al. 2016</name>
    <dbReference type="NCBI Taxonomy" id="1737354"/>
    <lineage>
        <taxon>Bacteria</taxon>
        <taxon>Bacillati</taxon>
        <taxon>Bacillota</taxon>
        <taxon>Bacilli</taxon>
        <taxon>Bacillales</taxon>
        <taxon>Paenibacillaceae</taxon>
        <taxon>Paenibacillus</taxon>
    </lineage>
</organism>
<dbReference type="Pfam" id="PF08486">
    <property type="entry name" value="SpoIID"/>
    <property type="match status" value="1"/>
</dbReference>
<gene>
    <name evidence="2" type="ORF">GCM10010918_46460</name>
</gene>
<accession>A0A917M833</accession>
<dbReference type="GO" id="GO:0030288">
    <property type="term" value="C:outer membrane-bounded periplasmic space"/>
    <property type="evidence" value="ECO:0007669"/>
    <property type="project" value="TreeGrafter"/>
</dbReference>
<comment type="caution">
    <text evidence="2">The sequence shown here is derived from an EMBL/GenBank/DDBJ whole genome shotgun (WGS) entry which is preliminary data.</text>
</comment>
<protein>
    <recommendedName>
        <fullName evidence="1">Sporulation stage II protein D amidase enhancer LytB N-terminal domain-containing protein</fullName>
    </recommendedName>
</protein>
<dbReference type="InterPro" id="IPR013693">
    <property type="entry name" value="SpoIID/LytB_N"/>
</dbReference>
<dbReference type="PANTHER" id="PTHR30032:SF4">
    <property type="entry name" value="AMIDASE ENHANCER"/>
    <property type="match status" value="1"/>
</dbReference>
<feature type="domain" description="Sporulation stage II protein D amidase enhancer LytB N-terminal" evidence="1">
    <location>
        <begin position="308"/>
        <end position="396"/>
    </location>
</feature>
<reference evidence="2 3" key="1">
    <citation type="journal article" date="2014" name="Int. J. Syst. Evol. Microbiol.">
        <title>Complete genome sequence of Corynebacterium casei LMG S-19264T (=DSM 44701T), isolated from a smear-ripened cheese.</title>
        <authorList>
            <consortium name="US DOE Joint Genome Institute (JGI-PGF)"/>
            <person name="Walter F."/>
            <person name="Albersmeier A."/>
            <person name="Kalinowski J."/>
            <person name="Ruckert C."/>
        </authorList>
    </citation>
    <scope>NUCLEOTIDE SEQUENCE [LARGE SCALE GENOMIC DNA]</scope>
    <source>
        <strain evidence="2 3">CGMCC 1.15286</strain>
    </source>
</reference>
<evidence type="ECO:0000313" key="3">
    <source>
        <dbReference type="Proteomes" id="UP000600247"/>
    </source>
</evidence>
<proteinExistence type="predicted"/>
<keyword evidence="3" id="KW-1185">Reference proteome</keyword>
<dbReference type="Proteomes" id="UP000600247">
    <property type="component" value="Unassembled WGS sequence"/>
</dbReference>
<dbReference type="GO" id="GO:0030435">
    <property type="term" value="P:sporulation resulting in formation of a cellular spore"/>
    <property type="evidence" value="ECO:0007669"/>
    <property type="project" value="InterPro"/>
</dbReference>
<dbReference type="EMBL" id="BMHY01000012">
    <property type="protein sequence ID" value="GGG83517.1"/>
    <property type="molecule type" value="Genomic_DNA"/>
</dbReference>
<name>A0A917M833_9BACL</name>
<dbReference type="InterPro" id="IPR051922">
    <property type="entry name" value="Bact_Sporulation_Assoc"/>
</dbReference>
<evidence type="ECO:0000313" key="2">
    <source>
        <dbReference type="EMBL" id="GGG83517.1"/>
    </source>
</evidence>
<dbReference type="RefSeq" id="WP_188892013.1">
    <property type="nucleotide sequence ID" value="NZ_BMHY01000012.1"/>
</dbReference>
<dbReference type="PANTHER" id="PTHR30032">
    <property type="entry name" value="N-ACETYLMURAMOYL-L-ALANINE AMIDASE-RELATED"/>
    <property type="match status" value="1"/>
</dbReference>
<evidence type="ECO:0000259" key="1">
    <source>
        <dbReference type="Pfam" id="PF08486"/>
    </source>
</evidence>
<sequence length="697" mass="73465">MRTTLLSYRRLTILTMIGLLLVSLWTVKPSQGAVPQLDSIRVAIFLQLPGKYQVNTPVATLSSTGGLSVGMRQPSGMQQWLSLDAGAQARFIIDNYKVLVSETESFDTALKAYKRLQAASGTGFITSLSKGGKTVYQVAEGSYNTLAESQTALKKWSADGELNSSSGGITASVQGPLHLESGTYTSKSAADKAAQTFGAAGVDAFVALRGTGSYTVMVGAATSAAGLELIKKKAGAAGSSLKQAAAGSYLLLRNDHTLSGKAANPATQFAFPSGTSKVWVSPGSSDPIKLTERFSRTYRGEFELSEFNGKLAVVNELPFEHYLYSVVGAEMVASWPLEALKSQAVAARTYALYQGFGFQIAHVVDSVNSQVYSGTGTEKAATIQAVDATAGEVILYNGKLIEALFSSNAGGQSADAKEIWGNSVAYLQTVPSPADAASEKSLYGWYRVVLSSGLTGYIREDLLDGTGATNAAGVKLMKVNAAGTKVRVLPIVQDAVPLVGQLNAGDEVTVLERVVQNNEMSWIRGPFTSQQLVDSMKGKTSSAVGGPIYSLEVSKQGLSGRVTEMKVNGTVLPIKYPDGLRSALGGLPSTLFQIDETGKVAMLGAGGEKRTKTNASQPVYIIGADGNVKQADGNTFVMNGEGKVRATTKDAAYRFIGTGNGHGAGLSQYGALGLAQQGYDYSYILQYYYKDVTIAKE</sequence>
<dbReference type="AlphaFoldDB" id="A0A917M833"/>